<dbReference type="CDD" id="cd00009">
    <property type="entry name" value="AAA"/>
    <property type="match status" value="1"/>
</dbReference>
<dbReference type="InterPro" id="IPR027417">
    <property type="entry name" value="P-loop_NTPase"/>
</dbReference>
<sequence>MSNSIALALKYRPTCFSDLVGQSAISQTLSLALDSKHLSHAYLFSGLRGSGKTSSARIFARALQCERGPTSTPCDTCASCVAALQNKHMDIIEMDAASSRGIDDIKRVIEQTKYSPSFARYKIFIIDEVHMLSKEAFNALLKTLEEPPEFVKFILATTDPLKLPATILSRTQHFRFKQISHRLVVEHISNILNKEGVSYEAQALDIIARSGAGSLRDTLTLLDQAIIFCKNHIEVGAVSDMLGVVDPQVLSDYFRSIVHKDSQKTQGILELLFEYECEMILDEMMLFLKDRLLQKDSDFPPLLLDRFARILSESKSVLNLNTDGNFVLLLCTLKMQEATKVKDIESMIEELENELFTPQNSLSIQNLQDAIPAQNLTNPMQQQKQDSQNAQTLQNPQSVQAPNASLNAKIQFSTLITKIKDRNAQLGIIFERNVSFVDFLPQSHTLRWQSVAQGADRDMLKEYSKVIRTLVCSVFGDEVHIEQISPAQGAHTPPNAAQSKGDSIKTPPLESTPQASLDTHTEFDTSSVESIAQVSSPKVSQDSNVAQNANATAHPSTPEQEFLEQNKDLLRAIHESIGIKEVRTSHTSANGGDNG</sequence>
<dbReference type="GeneID" id="78150463"/>
<dbReference type="EMBL" id="LN907858">
    <property type="protein sequence ID" value="CUU38981.1"/>
    <property type="molecule type" value="Genomic_DNA"/>
</dbReference>
<feature type="domain" description="AAA+ ATPase" evidence="10">
    <location>
        <begin position="38"/>
        <end position="180"/>
    </location>
</feature>
<reference evidence="14" key="3">
    <citation type="submission" date="2015-11" db="EMBL/GenBank/DDBJ databases">
        <authorList>
            <person name="Anvar S.Y."/>
        </authorList>
    </citation>
    <scope>NUCLEOTIDE SEQUENCE [LARGE SCALE GENOMIC DNA]</scope>
</reference>
<evidence type="ECO:0000256" key="4">
    <source>
        <dbReference type="ARBA" id="ARBA00022833"/>
    </source>
</evidence>
<accession>A0A0S4PRY2</accession>
<dbReference type="NCBIfam" id="NF006280">
    <property type="entry name" value="PRK08451.1"/>
    <property type="match status" value="1"/>
</dbReference>
<evidence type="ECO:0000256" key="5">
    <source>
        <dbReference type="ARBA" id="ARBA00022840"/>
    </source>
</evidence>
<dbReference type="Pfam" id="PF13177">
    <property type="entry name" value="DNA_pol3_delta2"/>
    <property type="match status" value="1"/>
</dbReference>
<dbReference type="EC" id="2.7.7.7" evidence="8"/>
<dbReference type="GO" id="GO:0009360">
    <property type="term" value="C:DNA polymerase III complex"/>
    <property type="evidence" value="ECO:0007669"/>
    <property type="project" value="InterPro"/>
</dbReference>
<dbReference type="SUPFAM" id="SSF52540">
    <property type="entry name" value="P-loop containing nucleoside triphosphate hydrolases"/>
    <property type="match status" value="1"/>
</dbReference>
<keyword evidence="4" id="KW-0862">Zinc</keyword>
<dbReference type="InterPro" id="IPR050238">
    <property type="entry name" value="DNA_Rep/Repair_Clamp_Loader"/>
</dbReference>
<keyword evidence="8 11" id="KW-0548">Nucleotidyltransferase</keyword>
<dbReference type="OrthoDB" id="9810148at2"/>
<evidence type="ECO:0000313" key="12">
    <source>
        <dbReference type="EMBL" id="TLD78272.1"/>
    </source>
</evidence>
<dbReference type="PATRIC" id="fig|76936.10.peg.91"/>
<reference evidence="11" key="2">
    <citation type="submission" date="2015-11" db="EMBL/GenBank/DDBJ databases">
        <authorList>
            <person name="Zhang Y."/>
            <person name="Guo Z."/>
        </authorList>
    </citation>
    <scope>NUCLEOTIDE SEQUENCE</scope>
    <source>
        <strain evidence="11">1</strain>
    </source>
</reference>
<comment type="subunit">
    <text evidence="8">DNA polymerase III contains a core (composed of alpha, epsilon and theta chains) that associates with a tau subunit. This core dimerizes to form the POLIII' complex. PolIII' associates with the gamma complex (composed of gamma, delta, delta', psi and chi chains) and with the beta chain to form the complete DNA polymerase III complex.</text>
</comment>
<dbReference type="PANTHER" id="PTHR11669:SF0">
    <property type="entry name" value="PROTEIN STICHEL-LIKE 2"/>
    <property type="match status" value="1"/>
</dbReference>
<dbReference type="RefSeq" id="WP_052082028.1">
    <property type="nucleotide sequence ID" value="NZ_CAOMJD010000031.1"/>
</dbReference>
<dbReference type="GO" id="GO:0046872">
    <property type="term" value="F:metal ion binding"/>
    <property type="evidence" value="ECO:0007669"/>
    <property type="project" value="UniProtKB-KW"/>
</dbReference>
<dbReference type="STRING" id="76936.BN2458_PEG0094"/>
<evidence type="ECO:0000313" key="13">
    <source>
        <dbReference type="Proteomes" id="UP000029925"/>
    </source>
</evidence>
<dbReference type="EMBL" id="JRPF02000007">
    <property type="protein sequence ID" value="TLD78272.1"/>
    <property type="molecule type" value="Genomic_DNA"/>
</dbReference>
<comment type="function">
    <text evidence="8">DNA polymerase III is a complex, multichain enzyme responsible for most of the replicative synthesis in bacteria. This DNA polymerase also exhibits 3' to 5' exonuclease activity.</text>
</comment>
<keyword evidence="13" id="KW-1185">Reference proteome</keyword>
<dbReference type="NCBIfam" id="TIGR02397">
    <property type="entry name" value="dnaX_nterm"/>
    <property type="match status" value="1"/>
</dbReference>
<dbReference type="AlphaFoldDB" id="A0A0S4PRY2"/>
<dbReference type="GO" id="GO:0006261">
    <property type="term" value="P:DNA-templated DNA replication"/>
    <property type="evidence" value="ECO:0007669"/>
    <property type="project" value="TreeGrafter"/>
</dbReference>
<keyword evidence="5 8" id="KW-0067">ATP-binding</keyword>
<dbReference type="KEGG" id="hty:BN2458_PEG0094"/>
<evidence type="ECO:0000313" key="11">
    <source>
        <dbReference type="EMBL" id="CUU38981.1"/>
    </source>
</evidence>
<dbReference type="InterPro" id="IPR003593">
    <property type="entry name" value="AAA+_ATPase"/>
</dbReference>
<evidence type="ECO:0000313" key="14">
    <source>
        <dbReference type="Proteomes" id="UP000064525"/>
    </source>
</evidence>
<protein>
    <recommendedName>
        <fullName evidence="8">DNA polymerase III subunit gamma/tau</fullName>
        <ecNumber evidence="8">2.7.7.7</ecNumber>
    </recommendedName>
</protein>
<evidence type="ECO:0000256" key="2">
    <source>
        <dbReference type="ARBA" id="ARBA00022723"/>
    </source>
</evidence>
<dbReference type="Gene3D" id="1.10.8.60">
    <property type="match status" value="1"/>
</dbReference>
<feature type="compositionally biased region" description="Polar residues" evidence="9">
    <location>
        <begin position="509"/>
        <end position="559"/>
    </location>
</feature>
<gene>
    <name evidence="8" type="primary">dnaX</name>
    <name evidence="11" type="ORF">BN2458_PEG0094</name>
    <name evidence="12" type="ORF">LS75_006605</name>
</gene>
<evidence type="ECO:0000256" key="1">
    <source>
        <dbReference type="ARBA" id="ARBA00006360"/>
    </source>
</evidence>
<reference evidence="12 13" key="1">
    <citation type="journal article" date="2014" name="Genome Announc.">
        <title>Draft genome sequences of eight enterohepatic helicobacter species isolated from both laboratory and wild rodents.</title>
        <authorList>
            <person name="Sheh A."/>
            <person name="Shen Z."/>
            <person name="Fox J.G."/>
        </authorList>
    </citation>
    <scope>NUCLEOTIDE SEQUENCE [LARGE SCALE GENOMIC DNA]</scope>
    <source>
        <strain evidence="12 13">MIT 98-6810</strain>
    </source>
</reference>
<dbReference type="InterPro" id="IPR045085">
    <property type="entry name" value="HLD_clamp_pol_III_gamma_tau"/>
</dbReference>
<keyword evidence="2" id="KW-0479">Metal-binding</keyword>
<keyword evidence="8 11" id="KW-0808">Transferase</keyword>
<dbReference type="Pfam" id="PF22608">
    <property type="entry name" value="DNAX_ATPase_lid"/>
    <property type="match status" value="1"/>
</dbReference>
<evidence type="ECO:0000256" key="8">
    <source>
        <dbReference type="RuleBase" id="RU364063"/>
    </source>
</evidence>
<evidence type="ECO:0000256" key="9">
    <source>
        <dbReference type="SAM" id="MobiDB-lite"/>
    </source>
</evidence>
<dbReference type="SMART" id="SM00382">
    <property type="entry name" value="AAA"/>
    <property type="match status" value="1"/>
</dbReference>
<dbReference type="FunFam" id="3.40.50.300:FF:000014">
    <property type="entry name" value="DNA polymerase III subunit gamma/tau"/>
    <property type="match status" value="1"/>
</dbReference>
<comment type="similarity">
    <text evidence="1 8">Belongs to the DnaX/STICHEL family.</text>
</comment>
<dbReference type="CDD" id="cd18137">
    <property type="entry name" value="HLD_clamp_pol_III_gamma_tau"/>
    <property type="match status" value="1"/>
</dbReference>
<keyword evidence="8" id="KW-0235">DNA replication</keyword>
<dbReference type="PANTHER" id="PTHR11669">
    <property type="entry name" value="REPLICATION FACTOR C / DNA POLYMERASE III GAMMA-TAU SUBUNIT"/>
    <property type="match status" value="1"/>
</dbReference>
<comment type="catalytic activity">
    <reaction evidence="7 8">
        <text>DNA(n) + a 2'-deoxyribonucleoside 5'-triphosphate = DNA(n+1) + diphosphate</text>
        <dbReference type="Rhea" id="RHEA:22508"/>
        <dbReference type="Rhea" id="RHEA-COMP:17339"/>
        <dbReference type="Rhea" id="RHEA-COMP:17340"/>
        <dbReference type="ChEBI" id="CHEBI:33019"/>
        <dbReference type="ChEBI" id="CHEBI:61560"/>
        <dbReference type="ChEBI" id="CHEBI:173112"/>
        <dbReference type="EC" id="2.7.7.7"/>
    </reaction>
</comment>
<dbReference type="FunFam" id="1.10.8.60:FF:000013">
    <property type="entry name" value="DNA polymerase III subunit gamma/tau"/>
    <property type="match status" value="1"/>
</dbReference>
<dbReference type="InterPro" id="IPR012763">
    <property type="entry name" value="DNA_pol_III_sug/sutau_N"/>
</dbReference>
<organism evidence="11 14">
    <name type="scientific">Helicobacter typhlonius</name>
    <dbReference type="NCBI Taxonomy" id="76936"/>
    <lineage>
        <taxon>Bacteria</taxon>
        <taxon>Pseudomonadati</taxon>
        <taxon>Campylobacterota</taxon>
        <taxon>Epsilonproteobacteria</taxon>
        <taxon>Campylobacterales</taxon>
        <taxon>Helicobacteraceae</taxon>
        <taxon>Helicobacter</taxon>
    </lineage>
</organism>
<feature type="region of interest" description="Disordered" evidence="9">
    <location>
        <begin position="485"/>
        <end position="561"/>
    </location>
</feature>
<evidence type="ECO:0000256" key="7">
    <source>
        <dbReference type="ARBA" id="ARBA00049244"/>
    </source>
</evidence>
<proteinExistence type="inferred from homology"/>
<dbReference type="Proteomes" id="UP000029925">
    <property type="component" value="Unassembled WGS sequence"/>
</dbReference>
<evidence type="ECO:0000259" key="10">
    <source>
        <dbReference type="SMART" id="SM00382"/>
    </source>
</evidence>
<dbReference type="Gene3D" id="3.40.50.300">
    <property type="entry name" value="P-loop containing nucleotide triphosphate hydrolases"/>
    <property type="match status" value="1"/>
</dbReference>
<dbReference type="GO" id="GO:0003887">
    <property type="term" value="F:DNA-directed DNA polymerase activity"/>
    <property type="evidence" value="ECO:0007669"/>
    <property type="project" value="UniProtKB-KW"/>
</dbReference>
<feature type="region of interest" description="Disordered" evidence="9">
    <location>
        <begin position="378"/>
        <end position="400"/>
    </location>
</feature>
<dbReference type="GO" id="GO:0005524">
    <property type="term" value="F:ATP binding"/>
    <property type="evidence" value="ECO:0007669"/>
    <property type="project" value="UniProtKB-KW"/>
</dbReference>
<evidence type="ECO:0000256" key="6">
    <source>
        <dbReference type="ARBA" id="ARBA00022932"/>
    </source>
</evidence>
<keyword evidence="6 8" id="KW-0239">DNA-directed DNA polymerase</keyword>
<name>A0A0S4PRY2_9HELI</name>
<evidence type="ECO:0000256" key="3">
    <source>
        <dbReference type="ARBA" id="ARBA00022741"/>
    </source>
</evidence>
<dbReference type="Proteomes" id="UP000064525">
    <property type="component" value="Chromosome I"/>
</dbReference>
<keyword evidence="3 8" id="KW-0547">Nucleotide-binding</keyword>